<keyword evidence="1" id="KW-0732">Signal</keyword>
<proteinExistence type="predicted"/>
<sequence>MKFQVVAALVTLFPALGWACAAYDFCLCTNTDGSFNEAATKATCGDYAGNLDTFNDGRHFCAARSYAVGEAGPVVLDYNNCRFRQLCQKHGATGDSDCWSKE</sequence>
<feature type="chain" id="PRO_5012408771" description="Extracellular membrane protein CFEM domain-containing protein" evidence="1">
    <location>
        <begin position="23"/>
        <end position="102"/>
    </location>
</feature>
<protein>
    <recommendedName>
        <fullName evidence="4">Extracellular membrane protein CFEM domain-containing protein</fullName>
    </recommendedName>
</protein>
<dbReference type="Proteomes" id="UP000184188">
    <property type="component" value="Unassembled WGS sequence"/>
</dbReference>
<accession>A0A1L9S6K3</accession>
<evidence type="ECO:0000256" key="1">
    <source>
        <dbReference type="SAM" id="SignalP"/>
    </source>
</evidence>
<evidence type="ECO:0008006" key="4">
    <source>
        <dbReference type="Google" id="ProtNLM"/>
    </source>
</evidence>
<organism evidence="2 3">
    <name type="scientific">Penicilliopsis zonata CBS 506.65</name>
    <dbReference type="NCBI Taxonomy" id="1073090"/>
    <lineage>
        <taxon>Eukaryota</taxon>
        <taxon>Fungi</taxon>
        <taxon>Dikarya</taxon>
        <taxon>Ascomycota</taxon>
        <taxon>Pezizomycotina</taxon>
        <taxon>Eurotiomycetes</taxon>
        <taxon>Eurotiomycetidae</taxon>
        <taxon>Eurotiales</taxon>
        <taxon>Aspergillaceae</taxon>
        <taxon>Penicilliopsis</taxon>
    </lineage>
</organism>
<dbReference type="VEuPathDB" id="FungiDB:ASPZODRAFT_146932"/>
<feature type="signal peptide" evidence="1">
    <location>
        <begin position="1"/>
        <end position="22"/>
    </location>
</feature>
<dbReference type="OrthoDB" id="5320111at2759"/>
<dbReference type="EMBL" id="KV878356">
    <property type="protein sequence ID" value="OJJ42760.1"/>
    <property type="molecule type" value="Genomic_DNA"/>
</dbReference>
<name>A0A1L9S6K3_9EURO</name>
<evidence type="ECO:0000313" key="2">
    <source>
        <dbReference type="EMBL" id="OJJ42760.1"/>
    </source>
</evidence>
<gene>
    <name evidence="2" type="ORF">ASPZODRAFT_146932</name>
</gene>
<dbReference type="RefSeq" id="XP_022577270.1">
    <property type="nucleotide sequence ID" value="XM_022725206.1"/>
</dbReference>
<keyword evidence="3" id="KW-1185">Reference proteome</keyword>
<dbReference type="GeneID" id="34611671"/>
<evidence type="ECO:0000313" key="3">
    <source>
        <dbReference type="Proteomes" id="UP000184188"/>
    </source>
</evidence>
<reference evidence="3" key="1">
    <citation type="journal article" date="2017" name="Genome Biol.">
        <title>Comparative genomics reveals high biological diversity and specific adaptations in the industrially and medically important fungal genus Aspergillus.</title>
        <authorList>
            <person name="de Vries R.P."/>
            <person name="Riley R."/>
            <person name="Wiebenga A."/>
            <person name="Aguilar-Osorio G."/>
            <person name="Amillis S."/>
            <person name="Uchima C.A."/>
            <person name="Anderluh G."/>
            <person name="Asadollahi M."/>
            <person name="Askin M."/>
            <person name="Barry K."/>
            <person name="Battaglia E."/>
            <person name="Bayram O."/>
            <person name="Benocci T."/>
            <person name="Braus-Stromeyer S.A."/>
            <person name="Caldana C."/>
            <person name="Canovas D."/>
            <person name="Cerqueira G.C."/>
            <person name="Chen F."/>
            <person name="Chen W."/>
            <person name="Choi C."/>
            <person name="Clum A."/>
            <person name="Dos Santos R.A."/>
            <person name="Damasio A.R."/>
            <person name="Diallinas G."/>
            <person name="Emri T."/>
            <person name="Fekete E."/>
            <person name="Flipphi M."/>
            <person name="Freyberg S."/>
            <person name="Gallo A."/>
            <person name="Gournas C."/>
            <person name="Habgood R."/>
            <person name="Hainaut M."/>
            <person name="Harispe M.L."/>
            <person name="Henrissat B."/>
            <person name="Hilden K.S."/>
            <person name="Hope R."/>
            <person name="Hossain A."/>
            <person name="Karabika E."/>
            <person name="Karaffa L."/>
            <person name="Karanyi Z."/>
            <person name="Krasevec N."/>
            <person name="Kuo A."/>
            <person name="Kusch H."/>
            <person name="LaButti K."/>
            <person name="Lagendijk E.L."/>
            <person name="Lapidus A."/>
            <person name="Levasseur A."/>
            <person name="Lindquist E."/>
            <person name="Lipzen A."/>
            <person name="Logrieco A.F."/>
            <person name="MacCabe A."/>
            <person name="Maekelae M.R."/>
            <person name="Malavazi I."/>
            <person name="Melin P."/>
            <person name="Meyer V."/>
            <person name="Mielnichuk N."/>
            <person name="Miskei M."/>
            <person name="Molnar A.P."/>
            <person name="Mule G."/>
            <person name="Ngan C.Y."/>
            <person name="Orejas M."/>
            <person name="Orosz E."/>
            <person name="Ouedraogo J.P."/>
            <person name="Overkamp K.M."/>
            <person name="Park H.-S."/>
            <person name="Perrone G."/>
            <person name="Piumi F."/>
            <person name="Punt P.J."/>
            <person name="Ram A.F."/>
            <person name="Ramon A."/>
            <person name="Rauscher S."/>
            <person name="Record E."/>
            <person name="Riano-Pachon D.M."/>
            <person name="Robert V."/>
            <person name="Roehrig J."/>
            <person name="Ruller R."/>
            <person name="Salamov A."/>
            <person name="Salih N.S."/>
            <person name="Samson R.A."/>
            <person name="Sandor E."/>
            <person name="Sanguinetti M."/>
            <person name="Schuetze T."/>
            <person name="Sepcic K."/>
            <person name="Shelest E."/>
            <person name="Sherlock G."/>
            <person name="Sophianopoulou V."/>
            <person name="Squina F.M."/>
            <person name="Sun H."/>
            <person name="Susca A."/>
            <person name="Todd R.B."/>
            <person name="Tsang A."/>
            <person name="Unkles S.E."/>
            <person name="van de Wiele N."/>
            <person name="van Rossen-Uffink D."/>
            <person name="Oliveira J.V."/>
            <person name="Vesth T.C."/>
            <person name="Visser J."/>
            <person name="Yu J.-H."/>
            <person name="Zhou M."/>
            <person name="Andersen M.R."/>
            <person name="Archer D.B."/>
            <person name="Baker S.E."/>
            <person name="Benoit I."/>
            <person name="Brakhage A.A."/>
            <person name="Braus G.H."/>
            <person name="Fischer R."/>
            <person name="Frisvad J.C."/>
            <person name="Goldman G.H."/>
            <person name="Houbraken J."/>
            <person name="Oakley B."/>
            <person name="Pocsi I."/>
            <person name="Scazzocchio C."/>
            <person name="Seiboth B."/>
            <person name="vanKuyk P.A."/>
            <person name="Wortman J."/>
            <person name="Dyer P.S."/>
            <person name="Grigoriev I.V."/>
        </authorList>
    </citation>
    <scope>NUCLEOTIDE SEQUENCE [LARGE SCALE GENOMIC DNA]</scope>
    <source>
        <strain evidence="3">CBS 506.65</strain>
    </source>
</reference>
<dbReference type="AlphaFoldDB" id="A0A1L9S6K3"/>